<keyword evidence="1" id="KW-0472">Membrane</keyword>
<name>A0A224Y1Y3_9HEMI</name>
<sequence length="119" mass="13837">MYIVGIIISLYKPLNGICLLGIFFTNVYIDSLKSFLLPIGFLNNFSKSADLDFFNFFVDFLVLPSDRACFLVFPAWATKRFPGNFVFIFNNLFSRFLIDTFKFLRTIFSRATSSIVYFQ</sequence>
<proteinExistence type="predicted"/>
<protein>
    <submittedName>
        <fullName evidence="2">Putative secreted protein</fullName>
    </submittedName>
</protein>
<dbReference type="EMBL" id="GFTR01001997">
    <property type="protein sequence ID" value="JAW14429.1"/>
    <property type="molecule type" value="Transcribed_RNA"/>
</dbReference>
<dbReference type="AlphaFoldDB" id="A0A224Y1Y3"/>
<keyword evidence="1" id="KW-1133">Transmembrane helix</keyword>
<feature type="transmembrane region" description="Helical" evidence="1">
    <location>
        <begin position="6"/>
        <end position="29"/>
    </location>
</feature>
<keyword evidence="1" id="KW-0812">Transmembrane</keyword>
<accession>A0A224Y1Y3</accession>
<organism evidence="2">
    <name type="scientific">Panstrongylus lignarius</name>
    <dbReference type="NCBI Taxonomy" id="156445"/>
    <lineage>
        <taxon>Eukaryota</taxon>
        <taxon>Metazoa</taxon>
        <taxon>Ecdysozoa</taxon>
        <taxon>Arthropoda</taxon>
        <taxon>Hexapoda</taxon>
        <taxon>Insecta</taxon>
        <taxon>Pterygota</taxon>
        <taxon>Neoptera</taxon>
        <taxon>Paraneoptera</taxon>
        <taxon>Hemiptera</taxon>
        <taxon>Heteroptera</taxon>
        <taxon>Panheteroptera</taxon>
        <taxon>Cimicomorpha</taxon>
        <taxon>Reduviidae</taxon>
        <taxon>Triatominae</taxon>
        <taxon>Panstrongylus</taxon>
    </lineage>
</organism>
<evidence type="ECO:0000256" key="1">
    <source>
        <dbReference type="SAM" id="Phobius"/>
    </source>
</evidence>
<evidence type="ECO:0000313" key="2">
    <source>
        <dbReference type="EMBL" id="JAW14429.1"/>
    </source>
</evidence>
<reference evidence="2" key="1">
    <citation type="journal article" date="2018" name="PLoS Negl. Trop. Dis.">
        <title>An insight into the salivary gland and fat body transcriptome of Panstrongylus lignarius (Hemiptera: Heteroptera), the main vector of Chagas disease in Peru.</title>
        <authorList>
            <person name="Nevoa J.C."/>
            <person name="Mendes M.T."/>
            <person name="da Silva M.V."/>
            <person name="Soares S.C."/>
            <person name="Oliveira C.J.F."/>
            <person name="Ribeiro J.M.C."/>
        </authorList>
    </citation>
    <scope>NUCLEOTIDE SEQUENCE</scope>
</reference>